<protein>
    <submittedName>
        <fullName evidence="1">Uncharacterized protein</fullName>
    </submittedName>
</protein>
<dbReference type="RefSeq" id="WP_167168762.1">
    <property type="nucleotide sequence ID" value="NZ_JAAOYM010000001.1"/>
</dbReference>
<organism evidence="1 2">
    <name type="scientific">Saccharomonospora amisosensis</name>
    <dbReference type="NCBI Taxonomy" id="1128677"/>
    <lineage>
        <taxon>Bacteria</taxon>
        <taxon>Bacillati</taxon>
        <taxon>Actinomycetota</taxon>
        <taxon>Actinomycetes</taxon>
        <taxon>Pseudonocardiales</taxon>
        <taxon>Pseudonocardiaceae</taxon>
        <taxon>Saccharomonospora</taxon>
    </lineage>
</organism>
<dbReference type="Proteomes" id="UP000545493">
    <property type="component" value="Unassembled WGS sequence"/>
</dbReference>
<sequence length="197" mass="22397">MKATALERIIRMPLRAPTRTDQHCDLCGAPVEHTHRHLLDTRGAGELICACQACWLLFDREQAAQGHYRQIPRRRLRLPTLPVDKLGVPVGLAFVITRDDGSALAHYPSPAGPTRWEVDREAWLEVVADCPRLRDLRTDVEAVLVNTARGHDERWLVPVDDCYRLTAVIRSEWKGLSGGDTVWPRIDQFFSELTERS</sequence>
<dbReference type="Pfam" id="PF19372">
    <property type="entry name" value="DUF5947"/>
    <property type="match status" value="1"/>
</dbReference>
<name>A0A7X5UNT5_9PSEU</name>
<dbReference type="EMBL" id="JAAOYM010000001">
    <property type="protein sequence ID" value="NIJ11434.1"/>
    <property type="molecule type" value="Genomic_DNA"/>
</dbReference>
<keyword evidence="2" id="KW-1185">Reference proteome</keyword>
<proteinExistence type="predicted"/>
<evidence type="ECO:0000313" key="1">
    <source>
        <dbReference type="EMBL" id="NIJ11434.1"/>
    </source>
</evidence>
<gene>
    <name evidence="1" type="ORF">FHU38_001778</name>
</gene>
<accession>A0A7X5UNT5</accession>
<dbReference type="AlphaFoldDB" id="A0A7X5UNT5"/>
<comment type="caution">
    <text evidence="1">The sequence shown here is derived from an EMBL/GenBank/DDBJ whole genome shotgun (WGS) entry which is preliminary data.</text>
</comment>
<dbReference type="InterPro" id="IPR045991">
    <property type="entry name" value="DUF5947"/>
</dbReference>
<evidence type="ECO:0000313" key="2">
    <source>
        <dbReference type="Proteomes" id="UP000545493"/>
    </source>
</evidence>
<reference evidence="1 2" key="1">
    <citation type="submission" date="2020-03" db="EMBL/GenBank/DDBJ databases">
        <title>Sequencing the genomes of 1000 actinobacteria strains.</title>
        <authorList>
            <person name="Klenk H.-P."/>
        </authorList>
    </citation>
    <scope>NUCLEOTIDE SEQUENCE [LARGE SCALE GENOMIC DNA]</scope>
    <source>
        <strain evidence="1 2">DSM 45685</strain>
    </source>
</reference>